<accession>A0A7X1YA80</accession>
<keyword evidence="3" id="KW-1185">Reference proteome</keyword>
<keyword evidence="1" id="KW-1133">Transmembrane helix</keyword>
<sequence length="157" mass="17274">MLLLIVGYLVLLLFIATYSIGAMALGWLAQPYEVLRIPLMCGAIGCVGGCLYCLRAVYLNKCVHKRWDTDWYAWYFIRPITSVIAGAVSYLFLKAGLLVLESSSKSDASEIGFFALAFIAGLNVDKFVAKIEEVAKAVWGIDKSRASETRPNPPSDI</sequence>
<name>A0A7X1YA80_9PSED</name>
<dbReference type="AlphaFoldDB" id="A0A7X1YA80"/>
<dbReference type="EMBL" id="WIVX01000049">
    <property type="protein sequence ID" value="MQU32113.1"/>
    <property type="molecule type" value="Genomic_DNA"/>
</dbReference>
<keyword evidence="1" id="KW-0472">Membrane</keyword>
<proteinExistence type="predicted"/>
<reference evidence="2 3" key="1">
    <citation type="submission" date="2019-10" db="EMBL/GenBank/DDBJ databases">
        <title>Evaluation of single-gene subtyping targets for Pseudomonas.</title>
        <authorList>
            <person name="Reichler S.J."/>
            <person name="Orsi R.H."/>
            <person name="Wiedmann M."/>
            <person name="Martin N.H."/>
            <person name="Murphy S.I."/>
        </authorList>
    </citation>
    <scope>NUCLEOTIDE SEQUENCE [LARGE SCALE GENOMIC DNA]</scope>
    <source>
        <strain evidence="2 3">FSL R10-2107</strain>
    </source>
</reference>
<dbReference type="Proteomes" id="UP000470186">
    <property type="component" value="Unassembled WGS sequence"/>
</dbReference>
<evidence type="ECO:0000313" key="3">
    <source>
        <dbReference type="Proteomes" id="UP000470186"/>
    </source>
</evidence>
<feature type="transmembrane region" description="Helical" evidence="1">
    <location>
        <begin position="71"/>
        <end position="91"/>
    </location>
</feature>
<evidence type="ECO:0000313" key="2">
    <source>
        <dbReference type="EMBL" id="MQU32113.1"/>
    </source>
</evidence>
<feature type="transmembrane region" description="Helical" evidence="1">
    <location>
        <begin position="37"/>
        <end position="59"/>
    </location>
</feature>
<keyword evidence="1" id="KW-0812">Transmembrane</keyword>
<gene>
    <name evidence="2" type="ORF">GHO30_12035</name>
</gene>
<organism evidence="2 3">
    <name type="scientific">Pseudomonas helleri</name>
    <dbReference type="NCBI Taxonomy" id="1608996"/>
    <lineage>
        <taxon>Bacteria</taxon>
        <taxon>Pseudomonadati</taxon>
        <taxon>Pseudomonadota</taxon>
        <taxon>Gammaproteobacteria</taxon>
        <taxon>Pseudomonadales</taxon>
        <taxon>Pseudomonadaceae</taxon>
        <taxon>Pseudomonas</taxon>
    </lineage>
</organism>
<evidence type="ECO:0000256" key="1">
    <source>
        <dbReference type="SAM" id="Phobius"/>
    </source>
</evidence>
<comment type="caution">
    <text evidence="2">The sequence shown here is derived from an EMBL/GenBank/DDBJ whole genome shotgun (WGS) entry which is preliminary data.</text>
</comment>
<protein>
    <submittedName>
        <fullName evidence="2">Uncharacterized protein</fullName>
    </submittedName>
</protein>
<dbReference type="RefSeq" id="WP_323369758.1">
    <property type="nucleotide sequence ID" value="NZ_WIVX01000049.1"/>
</dbReference>